<dbReference type="CDD" id="cd04186">
    <property type="entry name" value="GT_2_like_c"/>
    <property type="match status" value="1"/>
</dbReference>
<sequence length="316" mass="36351">MTLKCSIIIPNYNGEKLLQENLPSVISESKNFHSDCEIIIVDDASTDNSVKILQEKFPTVKLVQHKTNKGFAAGIHSGVAAANYELVFLLNSDVQPVANCLNKLEKYFERQDTFAVNPLILNQDHEVNQSSWTRSQFSHGRLKLIPWDISSLPGMKQKKEGYLTLYCSGGSVMLRKAMFENLAGFSDLYQPFYYEDFDLGLRAWYQGWSSYFCPDAEVIHADKGTIEDHFKSDLIKSTQRRNRYFLEWTHFSNARLIFSTLPFTLMQLLGELILFDKKNVKAFFNAFSKLKAVRNSRKKSMHKKMTLKEVISLINE</sequence>
<dbReference type="InterPro" id="IPR001173">
    <property type="entry name" value="Glyco_trans_2-like"/>
</dbReference>
<comment type="caution">
    <text evidence="5">The sequence shown here is derived from an EMBL/GenBank/DDBJ whole genome shotgun (WGS) entry which is preliminary data.</text>
</comment>
<keyword evidence="3" id="KW-0808">Transferase</keyword>
<evidence type="ECO:0000256" key="3">
    <source>
        <dbReference type="ARBA" id="ARBA00022679"/>
    </source>
</evidence>
<dbReference type="PANTHER" id="PTHR43179:SF12">
    <property type="entry name" value="GALACTOFURANOSYLTRANSFERASE GLFT2"/>
    <property type="match status" value="1"/>
</dbReference>
<dbReference type="GO" id="GO:0016757">
    <property type="term" value="F:glycosyltransferase activity"/>
    <property type="evidence" value="ECO:0007669"/>
    <property type="project" value="UniProtKB-KW"/>
</dbReference>
<proteinExistence type="inferred from homology"/>
<comment type="similarity">
    <text evidence="1">Belongs to the glycosyltransferase 2 family.</text>
</comment>
<protein>
    <recommendedName>
        <fullName evidence="4">Glycosyltransferase 2-like domain-containing protein</fullName>
    </recommendedName>
</protein>
<name>A0A2A5CH51_9GAMM</name>
<dbReference type="Pfam" id="PF00535">
    <property type="entry name" value="Glycos_transf_2"/>
    <property type="match status" value="1"/>
</dbReference>
<evidence type="ECO:0000313" key="5">
    <source>
        <dbReference type="EMBL" id="PCJ42790.1"/>
    </source>
</evidence>
<keyword evidence="2" id="KW-0328">Glycosyltransferase</keyword>
<evidence type="ECO:0000256" key="1">
    <source>
        <dbReference type="ARBA" id="ARBA00006739"/>
    </source>
</evidence>
<evidence type="ECO:0000259" key="4">
    <source>
        <dbReference type="Pfam" id="PF00535"/>
    </source>
</evidence>
<gene>
    <name evidence="5" type="ORF">COA71_04620</name>
</gene>
<dbReference type="Proteomes" id="UP000228987">
    <property type="component" value="Unassembled WGS sequence"/>
</dbReference>
<dbReference type="PANTHER" id="PTHR43179">
    <property type="entry name" value="RHAMNOSYLTRANSFERASE WBBL"/>
    <property type="match status" value="1"/>
</dbReference>
<feature type="domain" description="Glycosyltransferase 2-like" evidence="4">
    <location>
        <begin position="6"/>
        <end position="181"/>
    </location>
</feature>
<dbReference type="SUPFAM" id="SSF53448">
    <property type="entry name" value="Nucleotide-diphospho-sugar transferases"/>
    <property type="match status" value="1"/>
</dbReference>
<reference evidence="6" key="1">
    <citation type="submission" date="2017-08" db="EMBL/GenBank/DDBJ databases">
        <title>A dynamic microbial community with high functional redundancy inhabits the cold, oxic subseafloor aquifer.</title>
        <authorList>
            <person name="Tully B.J."/>
            <person name="Wheat C.G."/>
            <person name="Glazer B.T."/>
            <person name="Huber J.A."/>
        </authorList>
    </citation>
    <scope>NUCLEOTIDE SEQUENCE [LARGE SCALE GENOMIC DNA]</scope>
</reference>
<dbReference type="InterPro" id="IPR029044">
    <property type="entry name" value="Nucleotide-diphossugar_trans"/>
</dbReference>
<dbReference type="Gene3D" id="3.90.550.10">
    <property type="entry name" value="Spore Coat Polysaccharide Biosynthesis Protein SpsA, Chain A"/>
    <property type="match status" value="1"/>
</dbReference>
<evidence type="ECO:0000256" key="2">
    <source>
        <dbReference type="ARBA" id="ARBA00022676"/>
    </source>
</evidence>
<organism evidence="5 6">
    <name type="scientific">SAR86 cluster bacterium</name>
    <dbReference type="NCBI Taxonomy" id="2030880"/>
    <lineage>
        <taxon>Bacteria</taxon>
        <taxon>Pseudomonadati</taxon>
        <taxon>Pseudomonadota</taxon>
        <taxon>Gammaproteobacteria</taxon>
        <taxon>SAR86 cluster</taxon>
    </lineage>
</organism>
<accession>A0A2A5CH51</accession>
<dbReference type="EMBL" id="NVWI01000002">
    <property type="protein sequence ID" value="PCJ42790.1"/>
    <property type="molecule type" value="Genomic_DNA"/>
</dbReference>
<evidence type="ECO:0000313" key="6">
    <source>
        <dbReference type="Proteomes" id="UP000228987"/>
    </source>
</evidence>
<dbReference type="AlphaFoldDB" id="A0A2A5CH51"/>